<dbReference type="AlphaFoldDB" id="A0A9P7SVJ8"/>
<dbReference type="Proteomes" id="UP000748025">
    <property type="component" value="Unassembled WGS sequence"/>
</dbReference>
<sequence>MVLRHKTCGSEEDLQTFVVRLCLDKEFLERQVGMMEMSAWDWSIGGWEPIKMKRDAGHAGP</sequence>
<organism evidence="1 2">
    <name type="scientific">Claviceps pusilla</name>
    <dbReference type="NCBI Taxonomy" id="123648"/>
    <lineage>
        <taxon>Eukaryota</taxon>
        <taxon>Fungi</taxon>
        <taxon>Dikarya</taxon>
        <taxon>Ascomycota</taxon>
        <taxon>Pezizomycotina</taxon>
        <taxon>Sordariomycetes</taxon>
        <taxon>Hypocreomycetidae</taxon>
        <taxon>Hypocreales</taxon>
        <taxon>Clavicipitaceae</taxon>
        <taxon>Claviceps</taxon>
    </lineage>
</organism>
<evidence type="ECO:0000313" key="1">
    <source>
        <dbReference type="EMBL" id="KAG5979796.1"/>
    </source>
</evidence>
<name>A0A9P7SVJ8_9HYPO</name>
<dbReference type="EMBL" id="SRPW01004888">
    <property type="protein sequence ID" value="KAG5979796.1"/>
    <property type="molecule type" value="Genomic_DNA"/>
</dbReference>
<evidence type="ECO:0000313" key="2">
    <source>
        <dbReference type="Proteomes" id="UP000748025"/>
    </source>
</evidence>
<keyword evidence="2" id="KW-1185">Reference proteome</keyword>
<protein>
    <submittedName>
        <fullName evidence="1">Uncharacterized protein</fullName>
    </submittedName>
</protein>
<proteinExistence type="predicted"/>
<reference evidence="1" key="1">
    <citation type="journal article" date="2020" name="bioRxiv">
        <title>Whole genome comparisons of ergot fungi reveals the divergence and evolution of species within the genus Claviceps are the result of varying mechanisms driving genome evolution and host range expansion.</title>
        <authorList>
            <person name="Wyka S.A."/>
            <person name="Mondo S.J."/>
            <person name="Liu M."/>
            <person name="Dettman J."/>
            <person name="Nalam V."/>
            <person name="Broders K.D."/>
        </authorList>
    </citation>
    <scope>NUCLEOTIDE SEQUENCE</scope>
    <source>
        <strain evidence="1">CCC 602</strain>
    </source>
</reference>
<accession>A0A9P7SVJ8</accession>
<gene>
    <name evidence="1" type="ORF">E4U43_006834</name>
</gene>
<feature type="non-terminal residue" evidence="1">
    <location>
        <position position="61"/>
    </location>
</feature>
<comment type="caution">
    <text evidence="1">The sequence shown here is derived from an EMBL/GenBank/DDBJ whole genome shotgun (WGS) entry which is preliminary data.</text>
</comment>